<organism evidence="7 8">
    <name type="scientific">Timema podura</name>
    <name type="common">Walking stick</name>
    <dbReference type="NCBI Taxonomy" id="61482"/>
    <lineage>
        <taxon>Eukaryota</taxon>
        <taxon>Metazoa</taxon>
        <taxon>Ecdysozoa</taxon>
        <taxon>Arthropoda</taxon>
        <taxon>Hexapoda</taxon>
        <taxon>Insecta</taxon>
        <taxon>Pterygota</taxon>
        <taxon>Neoptera</taxon>
        <taxon>Polyneoptera</taxon>
        <taxon>Phasmatodea</taxon>
        <taxon>Timematodea</taxon>
        <taxon>Timematoidea</taxon>
        <taxon>Timematidae</taxon>
        <taxon>Timema</taxon>
    </lineage>
</organism>
<feature type="compositionally biased region" description="Basic and acidic residues" evidence="5">
    <location>
        <begin position="317"/>
        <end position="370"/>
    </location>
</feature>
<dbReference type="InterPro" id="IPR001452">
    <property type="entry name" value="SH3_domain"/>
</dbReference>
<dbReference type="InterPro" id="IPR036028">
    <property type="entry name" value="SH3-like_dom_sf"/>
</dbReference>
<evidence type="ECO:0000256" key="1">
    <source>
        <dbReference type="ARBA" id="ARBA00022443"/>
    </source>
</evidence>
<feature type="compositionally biased region" description="Basic and acidic residues" evidence="5">
    <location>
        <begin position="56"/>
        <end position="78"/>
    </location>
</feature>
<dbReference type="PROSITE" id="PS51090">
    <property type="entry name" value="CORTACTIN"/>
    <property type="match status" value="5"/>
</dbReference>
<feature type="compositionally biased region" description="Basic and acidic residues" evidence="5">
    <location>
        <begin position="280"/>
        <end position="294"/>
    </location>
</feature>
<evidence type="ECO:0000256" key="5">
    <source>
        <dbReference type="SAM" id="MobiDB-lite"/>
    </source>
</evidence>
<feature type="domain" description="SH3" evidence="6">
    <location>
        <begin position="602"/>
        <end position="660"/>
    </location>
</feature>
<comment type="caution">
    <text evidence="7">The sequence shown here is derived from an EMBL/GenBank/DDBJ whole genome shotgun (WGS) entry which is preliminary data.</text>
</comment>
<dbReference type="InterPro" id="IPR003134">
    <property type="entry name" value="Hs1_Cortactin"/>
</dbReference>
<gene>
    <name evidence="7" type="ORF">TPAB3V08_LOCUS4099</name>
</gene>
<keyword evidence="1 4" id="KW-0728">SH3 domain</keyword>
<feature type="compositionally biased region" description="Acidic residues" evidence="5">
    <location>
        <begin position="16"/>
        <end position="26"/>
    </location>
</feature>
<dbReference type="Pfam" id="PF02218">
    <property type="entry name" value="HS1_rep"/>
    <property type="match status" value="6"/>
</dbReference>
<dbReference type="SUPFAM" id="SSF50044">
    <property type="entry name" value="SH3-domain"/>
    <property type="match status" value="1"/>
</dbReference>
<feature type="compositionally biased region" description="Basic and acidic residues" evidence="5">
    <location>
        <begin position="258"/>
        <end position="269"/>
    </location>
</feature>
<dbReference type="EMBL" id="CAJPIN010004894">
    <property type="protein sequence ID" value="CAG2057118.1"/>
    <property type="molecule type" value="Genomic_DNA"/>
</dbReference>
<feature type="region of interest" description="Disordered" evidence="5">
    <location>
        <begin position="573"/>
        <end position="597"/>
    </location>
</feature>
<evidence type="ECO:0000313" key="8">
    <source>
        <dbReference type="Proteomes" id="UP001153148"/>
    </source>
</evidence>
<sequence length="660" mass="73915">MWKASIGAKVEIPNGNDDDWDTDPDFVNDVTEQEQRWGSRTVEGSGRTAGAIDMNALREETAKSDKAMKKKQHDEGPKAEFGYGGKFGVQTDRMDQSAVGHDYVAKVEKHVSQKDYSLWIWWEVNNSNKIYQCFVKSAEGWEYKEKLQKHTSQKDYSSGFGGKFGVQADRQDKSAVGWDHVEKLEKHESQKDYAKGFGGKFGVQKDRQDSSALGWDHVEKTEKHASQKDYAVGFGGKFGVQADRQDKSAVGWDHHESLHTHESQVDHKKGFGGKFGIQSDRVDKSAHNFSEKPVKVGTNYEKSKPDIGSAKPSNLKAKFENLAKQEEEDGRKRTEEERERRRNREKQEEKESREREERRIRELKEVEQLKAQKLMGSTTSSVSEEESKSQSQPVIRHSVEVSPTLQQEPEILQPSDKAATQSVSRGGRGGVQFKLPDIGSTDALKNSVRFEEANAGRNSVEAEYRNVTSPTIAKTTTHFEKSNVVGQDRSSIEEEYRNVAAPSVAKSTVQFEQPSIGSQARNAHEAEHHNLASPTMTKGAVQFEQPMVGGPTRSSMEAEYRNVSAPAGAMSTMQFEQPSASSPAQESVGNPEQEEGDFELEDTGFSAVALYDYQAAAEDEISFDPEDVITNIEMIDEGWWRGLCRGQYGLFPANYVQLQQ</sequence>
<evidence type="ECO:0000256" key="3">
    <source>
        <dbReference type="ARBA" id="ARBA00022737"/>
    </source>
</evidence>
<evidence type="ECO:0000259" key="6">
    <source>
        <dbReference type="PROSITE" id="PS50002"/>
    </source>
</evidence>
<accession>A0ABN7NU41</accession>
<keyword evidence="2" id="KW-0597">Phosphoprotein</keyword>
<feature type="compositionally biased region" description="Polar residues" evidence="5">
    <location>
        <begin position="573"/>
        <end position="590"/>
    </location>
</feature>
<name>A0ABN7NU41_TIMPD</name>
<dbReference type="PANTHER" id="PTHR10829:SF23">
    <property type="entry name" value="CORTACTIN, ISOFORM A"/>
    <property type="match status" value="1"/>
</dbReference>
<evidence type="ECO:0000313" key="7">
    <source>
        <dbReference type="EMBL" id="CAG2057118.1"/>
    </source>
</evidence>
<reference evidence="7" key="1">
    <citation type="submission" date="2021-03" db="EMBL/GenBank/DDBJ databases">
        <authorList>
            <person name="Tran Van P."/>
        </authorList>
    </citation>
    <scope>NUCLEOTIDE SEQUENCE</scope>
</reference>
<keyword evidence="3" id="KW-0677">Repeat</keyword>
<dbReference type="PANTHER" id="PTHR10829">
    <property type="entry name" value="CORTACTIN AND DREBRIN"/>
    <property type="match status" value="1"/>
</dbReference>
<dbReference type="Gene3D" id="2.30.30.40">
    <property type="entry name" value="SH3 Domains"/>
    <property type="match status" value="1"/>
</dbReference>
<dbReference type="Pfam" id="PF00018">
    <property type="entry name" value="SH3_1"/>
    <property type="match status" value="1"/>
</dbReference>
<dbReference type="Proteomes" id="UP001153148">
    <property type="component" value="Unassembled WGS sequence"/>
</dbReference>
<dbReference type="PRINTS" id="PR00452">
    <property type="entry name" value="SH3DOMAIN"/>
</dbReference>
<evidence type="ECO:0000256" key="4">
    <source>
        <dbReference type="PROSITE-ProRule" id="PRU00192"/>
    </source>
</evidence>
<dbReference type="PROSITE" id="PS50002">
    <property type="entry name" value="SH3"/>
    <property type="match status" value="1"/>
</dbReference>
<protein>
    <recommendedName>
        <fullName evidence="6">SH3 domain-containing protein</fullName>
    </recommendedName>
</protein>
<dbReference type="PRINTS" id="PR00499">
    <property type="entry name" value="P67PHOX"/>
</dbReference>
<dbReference type="InterPro" id="IPR035716">
    <property type="entry name" value="Cortactin_SH3"/>
</dbReference>
<proteinExistence type="predicted"/>
<dbReference type="CDD" id="cd11959">
    <property type="entry name" value="SH3_Cortactin"/>
    <property type="match status" value="1"/>
</dbReference>
<feature type="region of interest" description="Disordered" evidence="5">
    <location>
        <begin position="258"/>
        <end position="438"/>
    </location>
</feature>
<dbReference type="SMART" id="SM00326">
    <property type="entry name" value="SH3"/>
    <property type="match status" value="1"/>
</dbReference>
<feature type="region of interest" description="Disordered" evidence="5">
    <location>
        <begin position="1"/>
        <end position="84"/>
    </location>
</feature>
<evidence type="ECO:0000256" key="2">
    <source>
        <dbReference type="ARBA" id="ARBA00022553"/>
    </source>
</evidence>
<keyword evidence="8" id="KW-1185">Reference proteome</keyword>